<dbReference type="PANTHER" id="PTHR30195">
    <property type="entry name" value="TYPE I SITE-SPECIFIC DEOXYRIBONUCLEASE PROTEIN SUBUNIT M AND R"/>
    <property type="match status" value="1"/>
</dbReference>
<dbReference type="PANTHER" id="PTHR30195:SF15">
    <property type="entry name" value="TYPE I RESTRICTION ENZYME HINDI ENDONUCLEASE SUBUNIT"/>
    <property type="match status" value="1"/>
</dbReference>
<protein>
    <recommendedName>
        <fullName evidence="11">Type I restriction enzyme endonuclease subunit</fullName>
        <shortName evidence="11">R protein</shortName>
        <ecNumber evidence="11">3.1.21.3</ecNumber>
    </recommendedName>
</protein>
<dbReference type="CDD" id="cd22332">
    <property type="entry name" value="HsdR_N"/>
    <property type="match status" value="1"/>
</dbReference>
<dbReference type="InterPro" id="IPR014001">
    <property type="entry name" value="Helicase_ATP-bd"/>
</dbReference>
<evidence type="ECO:0000256" key="8">
    <source>
        <dbReference type="ARBA" id="ARBA00022801"/>
    </source>
</evidence>
<evidence type="ECO:0000256" key="10">
    <source>
        <dbReference type="ARBA" id="ARBA00023125"/>
    </source>
</evidence>
<evidence type="ECO:0000256" key="11">
    <source>
        <dbReference type="RuleBase" id="RU364115"/>
    </source>
</evidence>
<feature type="domain" description="Helicase ATP-binding" evidence="12">
    <location>
        <begin position="325"/>
        <end position="487"/>
    </location>
</feature>
<dbReference type="CDD" id="cd18800">
    <property type="entry name" value="SF2_C_EcoR124I-like"/>
    <property type="match status" value="1"/>
</dbReference>
<dbReference type="GO" id="GO:0009035">
    <property type="term" value="F:type I site-specific deoxyribonuclease activity"/>
    <property type="evidence" value="ECO:0007669"/>
    <property type="project" value="UniProtKB-EC"/>
</dbReference>
<evidence type="ECO:0000259" key="12">
    <source>
        <dbReference type="PROSITE" id="PS51192"/>
    </source>
</evidence>
<organism evidence="13 14">
    <name type="scientific">candidate division WOR-1 bacterium RIFOXYC2_FULL_41_25</name>
    <dbReference type="NCBI Taxonomy" id="1802586"/>
    <lineage>
        <taxon>Bacteria</taxon>
        <taxon>Bacillati</taxon>
        <taxon>Saganbacteria</taxon>
    </lineage>
</organism>
<evidence type="ECO:0000256" key="3">
    <source>
        <dbReference type="ARBA" id="ARBA00011296"/>
    </source>
</evidence>
<dbReference type="NCBIfam" id="TIGR00348">
    <property type="entry name" value="hsdR"/>
    <property type="match status" value="1"/>
</dbReference>
<keyword evidence="9 11" id="KW-0067">ATP-binding</keyword>
<accession>A0A1F4TJN8</accession>
<proteinExistence type="inferred from homology"/>
<evidence type="ECO:0000313" key="14">
    <source>
        <dbReference type="Proteomes" id="UP000177309"/>
    </source>
</evidence>
<dbReference type="Proteomes" id="UP000177309">
    <property type="component" value="Unassembled WGS sequence"/>
</dbReference>
<dbReference type="InterPro" id="IPR027417">
    <property type="entry name" value="P-loop_NTPase"/>
</dbReference>
<dbReference type="SUPFAM" id="SSF52540">
    <property type="entry name" value="P-loop containing nucleoside triphosphate hydrolases"/>
    <property type="match status" value="2"/>
</dbReference>
<reference evidence="13 14" key="1">
    <citation type="journal article" date="2016" name="Nat. Commun.">
        <title>Thousands of microbial genomes shed light on interconnected biogeochemical processes in an aquifer system.</title>
        <authorList>
            <person name="Anantharaman K."/>
            <person name="Brown C.T."/>
            <person name="Hug L.A."/>
            <person name="Sharon I."/>
            <person name="Castelle C.J."/>
            <person name="Probst A.J."/>
            <person name="Thomas B.C."/>
            <person name="Singh A."/>
            <person name="Wilkins M.J."/>
            <person name="Karaoz U."/>
            <person name="Brodie E.L."/>
            <person name="Williams K.H."/>
            <person name="Hubbard S.S."/>
            <person name="Banfield J.F."/>
        </authorList>
    </citation>
    <scope>NUCLEOTIDE SEQUENCE [LARGE SCALE GENOMIC DNA]</scope>
</reference>
<comment type="caution">
    <text evidence="13">The sequence shown here is derived from an EMBL/GenBank/DDBJ whole genome shotgun (WGS) entry which is preliminary data.</text>
</comment>
<keyword evidence="10 11" id="KW-0238">DNA-binding</keyword>
<keyword evidence="4" id="KW-0540">Nuclease</keyword>
<dbReference type="EC" id="3.1.21.3" evidence="11"/>
<dbReference type="InterPro" id="IPR004473">
    <property type="entry name" value="Restrct_endonuc_typeI_HsdR"/>
</dbReference>
<dbReference type="PROSITE" id="PS51192">
    <property type="entry name" value="HELICASE_ATP_BIND_1"/>
    <property type="match status" value="1"/>
</dbReference>
<evidence type="ECO:0000313" key="13">
    <source>
        <dbReference type="EMBL" id="OGC32916.1"/>
    </source>
</evidence>
<evidence type="ECO:0000256" key="7">
    <source>
        <dbReference type="ARBA" id="ARBA00022759"/>
    </source>
</evidence>
<keyword evidence="6 11" id="KW-0680">Restriction system</keyword>
<evidence type="ECO:0000256" key="6">
    <source>
        <dbReference type="ARBA" id="ARBA00022747"/>
    </source>
</evidence>
<dbReference type="InterPro" id="IPR007409">
    <property type="entry name" value="Restrct_endonuc_type1_HsdR_N"/>
</dbReference>
<evidence type="ECO:0000256" key="1">
    <source>
        <dbReference type="ARBA" id="ARBA00000851"/>
    </source>
</evidence>
<dbReference type="InterPro" id="IPR021810">
    <property type="entry name" value="T1RH-like_C"/>
</dbReference>
<gene>
    <name evidence="13" type="ORF">A2462_00780</name>
</gene>
<comment type="subunit">
    <text evidence="3 11">The type I restriction/modification system is composed of three polypeptides R, M and S.</text>
</comment>
<comment type="catalytic activity">
    <reaction evidence="1 11">
        <text>Endonucleolytic cleavage of DNA to give random double-stranded fragments with terminal 5'-phosphates, ATP is simultaneously hydrolyzed.</text>
        <dbReference type="EC" id="3.1.21.3"/>
    </reaction>
</comment>
<evidence type="ECO:0000256" key="5">
    <source>
        <dbReference type="ARBA" id="ARBA00022741"/>
    </source>
</evidence>
<dbReference type="GO" id="GO:0003677">
    <property type="term" value="F:DNA binding"/>
    <property type="evidence" value="ECO:0007669"/>
    <property type="project" value="UniProtKB-KW"/>
</dbReference>
<dbReference type="Pfam" id="PF18766">
    <property type="entry name" value="SWI2_SNF2"/>
    <property type="match status" value="1"/>
</dbReference>
<dbReference type="Gene3D" id="3.90.1570.50">
    <property type="match status" value="1"/>
</dbReference>
<dbReference type="GO" id="GO:0009307">
    <property type="term" value="P:DNA restriction-modification system"/>
    <property type="evidence" value="ECO:0007669"/>
    <property type="project" value="UniProtKB-KW"/>
</dbReference>
<dbReference type="InterPro" id="IPR040980">
    <property type="entry name" value="SWI2_SNF2"/>
</dbReference>
<keyword evidence="5 11" id="KW-0547">Nucleotide-binding</keyword>
<dbReference type="Gene3D" id="3.40.50.300">
    <property type="entry name" value="P-loop containing nucleotide triphosphate hydrolases"/>
    <property type="match status" value="2"/>
</dbReference>
<dbReference type="InterPro" id="IPR051268">
    <property type="entry name" value="Type-I_R_enzyme_R_subunit"/>
</dbReference>
<evidence type="ECO:0000256" key="4">
    <source>
        <dbReference type="ARBA" id="ARBA00022722"/>
    </source>
</evidence>
<keyword evidence="7 13" id="KW-0255">Endonuclease</keyword>
<keyword evidence="8 11" id="KW-0378">Hydrolase</keyword>
<name>A0A1F4TJN8_UNCSA</name>
<dbReference type="Pfam" id="PF11867">
    <property type="entry name" value="T1RH-like_C"/>
    <property type="match status" value="1"/>
</dbReference>
<sequence>MMDIPSLKEDHISQVPALQLLINLGYAYLTPEEALIARGGKTSNVILESILEKQLRQINTILYKGDEYPFSNNNVTNAISTLKNMPYDGLIRTNEKIYDLLSLGKSFEETILGNTKSFDLKYIDWENLDKNVFHVTEEYEVMQSDGKAHRRPDLVLFVNGIPFAVIECKCPDIKDPIKEAVSQNIRNQTDEFIPGLFVYSQVLMAVSKNEAKYGTAGTAEKFWAVWKEKEDLEAEVKRLVNKPLSLEIKDKLFASRFQYVSRYFDAIESEGRLVTNQDRAIYSLLRPDRLLELSRQFVIYDCGEKKIARHQQYFAVKNTIERVSHYQDSKRKGGVIWHTQGSGKSITMVMLAKALALCPSIPNPRIVIVTDRIDLDEQIWNTFKHCGMEPEKAKTGAHLMEILEKNKKTIITSVLDKFQAGLNKRSAEVLSENIFVLVDESHRSQYGIAHALMKRVLPNACYIGFTGTPLLKSEKSTALKFGGFIQPIYTINDAVEDKAVVRLLYEGRHVIQDVDQKPIDTWFDRVCKGLSEKQIVDLKRKFSKIEKLNLTDQKIYMIAYDVSDHYSKNWQGTGFKAQIATDSKDAALKFKQCLDEIGKVSSEVVISAPDEREGYEDVYEEPKEEVLKFWKNILKRFGNETEYNKQVIASFKHAEQPEILIVVDKLLTGFDAPRNTVLYIAKPMKEHTLLQAIARVNRIYEGKDYGFIVDYYGILGELDLALTAYGELSGFDKEDLEGTLLNVVEEVKTLPQKYADLWDIFKEIRNRRDEEEYERFLFDEELRHKFYDKLTAFSKTLGIALSSEKFYGEVAEKQINKYKDDFKFFQKLRVSVKKRYAEVVDFKEYENKIQKLLNTYVSSDEVIKITSPVDIFDKDNFQKEVMKTVGEAAKADMIAHRTKRTIEEKYEEDPVFYGKFSNLLKKAIDDYRQARITDAQYFLTAKEIMEAVRDRKDTDIPDILQDKDVAKAFYGVVYELVGQRDTGQGSKEISAKIAMEVDDIIQKNIVVDWHLKSDVQNNMLNEIEDYLADKTKLGLSYEEIDLIMEKIINIAKRRYAQ</sequence>
<dbReference type="GO" id="GO:0005524">
    <property type="term" value="F:ATP binding"/>
    <property type="evidence" value="ECO:0007669"/>
    <property type="project" value="UniProtKB-KW"/>
</dbReference>
<comment type="similarity">
    <text evidence="2 11">Belongs to the HsdR family.</text>
</comment>
<evidence type="ECO:0000256" key="2">
    <source>
        <dbReference type="ARBA" id="ARBA00008598"/>
    </source>
</evidence>
<dbReference type="SMART" id="SM00487">
    <property type="entry name" value="DEXDc"/>
    <property type="match status" value="1"/>
</dbReference>
<dbReference type="Pfam" id="PF22679">
    <property type="entry name" value="T1R_D3-like"/>
    <property type="match status" value="1"/>
</dbReference>
<dbReference type="Pfam" id="PF04313">
    <property type="entry name" value="HSDR_N"/>
    <property type="match status" value="1"/>
</dbReference>
<dbReference type="EMBL" id="MEUI01000042">
    <property type="protein sequence ID" value="OGC32916.1"/>
    <property type="molecule type" value="Genomic_DNA"/>
</dbReference>
<dbReference type="InterPro" id="IPR055180">
    <property type="entry name" value="HsdR_RecA-like_helicase_dom_2"/>
</dbReference>
<comment type="function">
    <text evidence="11">Subunit R is required for both nuclease and ATPase activities, but not for modification.</text>
</comment>
<evidence type="ECO:0000256" key="9">
    <source>
        <dbReference type="ARBA" id="ARBA00022840"/>
    </source>
</evidence>
<dbReference type="AlphaFoldDB" id="A0A1F4TJN8"/>